<name>A0A0D7B9Z9_9AGAR</name>
<dbReference type="Gene3D" id="1.20.1280.50">
    <property type="match status" value="1"/>
</dbReference>
<evidence type="ECO:0000313" key="1">
    <source>
        <dbReference type="EMBL" id="KIY67337.1"/>
    </source>
</evidence>
<evidence type="ECO:0000313" key="2">
    <source>
        <dbReference type="Proteomes" id="UP000054007"/>
    </source>
</evidence>
<protein>
    <submittedName>
        <fullName evidence="1">Uncharacterized protein</fullName>
    </submittedName>
</protein>
<dbReference type="AlphaFoldDB" id="A0A0D7B9Z9"/>
<dbReference type="OrthoDB" id="3071383at2759"/>
<dbReference type="Gene3D" id="3.80.10.10">
    <property type="entry name" value="Ribonuclease Inhibitor"/>
    <property type="match status" value="1"/>
</dbReference>
<sequence>MSIADSPELLFAAYLSSGASFFPASPGLKQQLHSYIQHLQGVLDNMEGSTEPRKNALEATLRQHQALLCPIHSLPTDVLLDIFHLIRAPEPPYYQFKISPQESTQKLITVCRRWRNLCLASPALWNPVDVSNSTMRTQNALELALKRARGPSFAVELLLPVPLTYHPVIQESVPFLTSLTIKGLVSSFATFPTLRMFAKLQQLSIVIFPRRRPPAELTGQAAAGWVNPPIDSTTALKVVSDCPQLRRLCCAISPTARHDSIVLDPSQVNMVWSRLTEIDVHSSSSSDLVRMLRLCINLQKFLYRGLPSHFRRAISDWPPGLTAVLPRLTTLELCNMSPGLPRCLICPSLETLVLRGLWDIEDLTRMLNNAGRVRHLKLQDLIGHPSASLNSFRLLLFKFDNVESLVIPNNNDQLGLLVPLLRPQARVNNMAGMFFPRLRSIVLVQHGLRFTTARELGAALCARAKGHESTGLKKVTVRLFVLAAPAEIREESISAAVDLLKLLRSSEVQVSLFLNDVRKRIPLS</sequence>
<keyword evidence="2" id="KW-1185">Reference proteome</keyword>
<proteinExistence type="predicted"/>
<dbReference type="SUPFAM" id="SSF52047">
    <property type="entry name" value="RNI-like"/>
    <property type="match status" value="1"/>
</dbReference>
<dbReference type="InterPro" id="IPR032675">
    <property type="entry name" value="LRR_dom_sf"/>
</dbReference>
<gene>
    <name evidence="1" type="ORF">CYLTODRAFT_444076</name>
</gene>
<dbReference type="Proteomes" id="UP000054007">
    <property type="component" value="Unassembled WGS sequence"/>
</dbReference>
<organism evidence="1 2">
    <name type="scientific">Cylindrobasidium torrendii FP15055 ss-10</name>
    <dbReference type="NCBI Taxonomy" id="1314674"/>
    <lineage>
        <taxon>Eukaryota</taxon>
        <taxon>Fungi</taxon>
        <taxon>Dikarya</taxon>
        <taxon>Basidiomycota</taxon>
        <taxon>Agaricomycotina</taxon>
        <taxon>Agaricomycetes</taxon>
        <taxon>Agaricomycetidae</taxon>
        <taxon>Agaricales</taxon>
        <taxon>Marasmiineae</taxon>
        <taxon>Physalacriaceae</taxon>
        <taxon>Cylindrobasidium</taxon>
    </lineage>
</organism>
<reference evidence="1 2" key="1">
    <citation type="journal article" date="2015" name="Fungal Genet. Biol.">
        <title>Evolution of novel wood decay mechanisms in Agaricales revealed by the genome sequences of Fistulina hepatica and Cylindrobasidium torrendii.</title>
        <authorList>
            <person name="Floudas D."/>
            <person name="Held B.W."/>
            <person name="Riley R."/>
            <person name="Nagy L.G."/>
            <person name="Koehler G."/>
            <person name="Ransdell A.S."/>
            <person name="Younus H."/>
            <person name="Chow J."/>
            <person name="Chiniquy J."/>
            <person name="Lipzen A."/>
            <person name="Tritt A."/>
            <person name="Sun H."/>
            <person name="Haridas S."/>
            <person name="LaButti K."/>
            <person name="Ohm R.A."/>
            <person name="Kues U."/>
            <person name="Blanchette R.A."/>
            <person name="Grigoriev I.V."/>
            <person name="Minto R.E."/>
            <person name="Hibbett D.S."/>
        </authorList>
    </citation>
    <scope>NUCLEOTIDE SEQUENCE [LARGE SCALE GENOMIC DNA]</scope>
    <source>
        <strain evidence="1 2">FP15055 ss-10</strain>
    </source>
</reference>
<accession>A0A0D7B9Z9</accession>
<dbReference type="EMBL" id="KN880528">
    <property type="protein sequence ID" value="KIY67337.1"/>
    <property type="molecule type" value="Genomic_DNA"/>
</dbReference>
<dbReference type="PANTHER" id="PTHR38926:SF5">
    <property type="entry name" value="F-BOX AND LEUCINE-RICH REPEAT PROTEIN 6"/>
    <property type="match status" value="1"/>
</dbReference>
<dbReference type="PANTHER" id="PTHR38926">
    <property type="entry name" value="F-BOX DOMAIN CONTAINING PROTEIN, EXPRESSED"/>
    <property type="match status" value="1"/>
</dbReference>